<evidence type="ECO:0000313" key="1">
    <source>
        <dbReference type="Ensembl" id="ENSMALP00000000620.1"/>
    </source>
</evidence>
<protein>
    <submittedName>
        <fullName evidence="1">Uncharacterized protein</fullName>
    </submittedName>
</protein>
<keyword evidence="2" id="KW-1185">Reference proteome</keyword>
<reference evidence="1" key="2">
    <citation type="submission" date="2025-09" db="UniProtKB">
        <authorList>
            <consortium name="Ensembl"/>
        </authorList>
    </citation>
    <scope>IDENTIFICATION</scope>
</reference>
<sequence length="135" mass="15562">KKKFLHPHFVASIRCTHTISASYLPCVQVAVFEQGHVHGHCLGNIRAYDYFQGQQFGNPSTRVPAGGSRMLHDKYPSLQATGWLLPEVAYIHVQCGRNYTRNRGQQYIMESDRHNGDCHHWSNWVHQTHQHTKQS</sequence>
<dbReference type="Proteomes" id="UP000261600">
    <property type="component" value="Unplaced"/>
</dbReference>
<dbReference type="AlphaFoldDB" id="A0A3Q3PZ07"/>
<evidence type="ECO:0000313" key="2">
    <source>
        <dbReference type="Proteomes" id="UP000261600"/>
    </source>
</evidence>
<reference evidence="1" key="1">
    <citation type="submission" date="2025-08" db="UniProtKB">
        <authorList>
            <consortium name="Ensembl"/>
        </authorList>
    </citation>
    <scope>IDENTIFICATION</scope>
</reference>
<dbReference type="Ensembl" id="ENSMALT00000000656.1">
    <property type="protein sequence ID" value="ENSMALP00000000620.1"/>
    <property type="gene ID" value="ENSMALG00000000479.1"/>
</dbReference>
<name>A0A3Q3PZ07_MONAL</name>
<organism evidence="1 2">
    <name type="scientific">Monopterus albus</name>
    <name type="common">Swamp eel</name>
    <dbReference type="NCBI Taxonomy" id="43700"/>
    <lineage>
        <taxon>Eukaryota</taxon>
        <taxon>Metazoa</taxon>
        <taxon>Chordata</taxon>
        <taxon>Craniata</taxon>
        <taxon>Vertebrata</taxon>
        <taxon>Euteleostomi</taxon>
        <taxon>Actinopterygii</taxon>
        <taxon>Neopterygii</taxon>
        <taxon>Teleostei</taxon>
        <taxon>Neoteleostei</taxon>
        <taxon>Acanthomorphata</taxon>
        <taxon>Anabantaria</taxon>
        <taxon>Synbranchiformes</taxon>
        <taxon>Synbranchidae</taxon>
        <taxon>Monopterus</taxon>
    </lineage>
</organism>
<proteinExistence type="predicted"/>
<accession>A0A3Q3PZ07</accession>